<dbReference type="STRING" id="1202772.A0A1V9YDI6"/>
<keyword evidence="3" id="KW-1185">Reference proteome</keyword>
<dbReference type="AlphaFoldDB" id="A0A1V9YDI6"/>
<reference evidence="2 3" key="1">
    <citation type="journal article" date="2014" name="Genome Biol. Evol.">
        <title>The secreted proteins of Achlya hypogyna and Thraustotheca clavata identify the ancestral oomycete secretome and reveal gene acquisitions by horizontal gene transfer.</title>
        <authorList>
            <person name="Misner I."/>
            <person name="Blouin N."/>
            <person name="Leonard G."/>
            <person name="Richards T.A."/>
            <person name="Lane C.E."/>
        </authorList>
    </citation>
    <scope>NUCLEOTIDE SEQUENCE [LARGE SCALE GENOMIC DNA]</scope>
    <source>
        <strain evidence="2 3">ATCC 48635</strain>
    </source>
</reference>
<proteinExistence type="predicted"/>
<dbReference type="GO" id="GO:0005634">
    <property type="term" value="C:nucleus"/>
    <property type="evidence" value="ECO:0007669"/>
    <property type="project" value="TreeGrafter"/>
</dbReference>
<dbReference type="PANTHER" id="PTHR13464">
    <property type="entry name" value="TRANSCRIPTIONAL REGULATOR PROTEIN HCNGP"/>
    <property type="match status" value="1"/>
</dbReference>
<evidence type="ECO:0000313" key="2">
    <source>
        <dbReference type="EMBL" id="OQR83785.1"/>
    </source>
</evidence>
<evidence type="ECO:0000256" key="1">
    <source>
        <dbReference type="SAM" id="MobiDB-lite"/>
    </source>
</evidence>
<dbReference type="Pfam" id="PF07818">
    <property type="entry name" value="HCNGP"/>
    <property type="match status" value="1"/>
</dbReference>
<feature type="region of interest" description="Disordered" evidence="1">
    <location>
        <begin position="1"/>
        <end position="33"/>
    </location>
</feature>
<comment type="caution">
    <text evidence="2">The sequence shown here is derived from an EMBL/GenBank/DDBJ whole genome shotgun (WGS) entry which is preliminary data.</text>
</comment>
<dbReference type="EMBL" id="JNBR01002078">
    <property type="protein sequence ID" value="OQR83785.1"/>
    <property type="molecule type" value="Genomic_DNA"/>
</dbReference>
<dbReference type="OrthoDB" id="1714508at2759"/>
<protein>
    <submittedName>
        <fullName evidence="2">Uncharacterized protein</fullName>
    </submittedName>
</protein>
<dbReference type="PANTHER" id="PTHR13464:SF0">
    <property type="entry name" value="SAP30-BINDING PROTEIN"/>
    <property type="match status" value="1"/>
</dbReference>
<evidence type="ECO:0000313" key="3">
    <source>
        <dbReference type="Proteomes" id="UP000243579"/>
    </source>
</evidence>
<dbReference type="InterPro" id="IPR012479">
    <property type="entry name" value="SAP30BP"/>
</dbReference>
<sequence>MAAWNPLGVADYGSDSDDSDMDDRALSAPARASLPDVANVAESPVVVAPPQRPEAVARLEAAALPELPPLPTTKCRSATQAKINKYLEHTKRGLSFTASLRSKKEFDNPYILEKVVDYFDIEEMQSNLDKAKFNPYGYHIGDNYNRLALALRNEEEAIAQAVALNPALRWTQPQQF</sequence>
<accession>A0A1V9YDI6</accession>
<organism evidence="2 3">
    <name type="scientific">Achlya hypogyna</name>
    <name type="common">Oomycete</name>
    <name type="synonym">Protoachlya hypogyna</name>
    <dbReference type="NCBI Taxonomy" id="1202772"/>
    <lineage>
        <taxon>Eukaryota</taxon>
        <taxon>Sar</taxon>
        <taxon>Stramenopiles</taxon>
        <taxon>Oomycota</taxon>
        <taxon>Saprolegniomycetes</taxon>
        <taxon>Saprolegniales</taxon>
        <taxon>Achlyaceae</taxon>
        <taxon>Achlya</taxon>
    </lineage>
</organism>
<gene>
    <name evidence="2" type="ORF">ACHHYP_14274</name>
</gene>
<dbReference type="Proteomes" id="UP000243579">
    <property type="component" value="Unassembled WGS sequence"/>
</dbReference>
<name>A0A1V9YDI6_ACHHY</name>
<dbReference type="GO" id="GO:0006355">
    <property type="term" value="P:regulation of DNA-templated transcription"/>
    <property type="evidence" value="ECO:0007669"/>
    <property type="project" value="InterPro"/>
</dbReference>